<dbReference type="InterPro" id="IPR015421">
    <property type="entry name" value="PyrdxlP-dep_Trfase_major"/>
</dbReference>
<evidence type="ECO:0000256" key="3">
    <source>
        <dbReference type="ARBA" id="ARBA00022898"/>
    </source>
</evidence>
<dbReference type="EMBL" id="JAGZCZ010000012">
    <property type="protein sequence ID" value="MBS5520406.1"/>
    <property type="molecule type" value="Genomic_DNA"/>
</dbReference>
<dbReference type="InterPro" id="IPR015422">
    <property type="entry name" value="PyrdxlP-dep_Trfase_small"/>
</dbReference>
<reference evidence="5" key="1">
    <citation type="submission" date="2021-02" db="EMBL/GenBank/DDBJ databases">
        <title>Infant gut strain persistence is associated with maternal origin, phylogeny, and functional potential including surface adhesion and iron acquisition.</title>
        <authorList>
            <person name="Lou Y.C."/>
        </authorList>
    </citation>
    <scope>NUCLEOTIDE SEQUENCE</scope>
    <source>
        <strain evidence="5">L3_106_000M1_dasL3_106_000M1_concoct_15</strain>
    </source>
</reference>
<gene>
    <name evidence="5" type="ORF">KHX13_08880</name>
</gene>
<dbReference type="SUPFAM" id="SSF53383">
    <property type="entry name" value="PLP-dependent transferases"/>
    <property type="match status" value="1"/>
</dbReference>
<sequence length="341" mass="37613">MAGLFFMNDYNCGCAPEILARLTKENLSPHVGYGSDEITKEATQKILDAAGVPEGGVYFAAGGTQANSVVISHFLKTYQGVICAQTGHINCHEAGAIEAMGHKVLTLSEKDKISAAALETYLKAFYEDESYTAMVQPGMVYISHPTEYGSLYKLSEVEAIRAVCDAYGLPLYIDGARLGYALAAKENELTLQDLARLSDAFYIGGTKVGALLGEAIVFPKGMDKFFPTHAKRQGAMLAKGFVPAIQFAALFTDHLYERLGRHGIDMAMKLKKGLLEKGYALYIDSYTNQQFVILPEKVVQSLREKVDFEVWERKDEDTLVVRFVTSWSTKKEDVEKLLSLL</sequence>
<dbReference type="Pfam" id="PF01212">
    <property type="entry name" value="Beta_elim_lyase"/>
    <property type="match status" value="1"/>
</dbReference>
<name>A0A943EEW7_9FIRM</name>
<evidence type="ECO:0000259" key="4">
    <source>
        <dbReference type="Pfam" id="PF01212"/>
    </source>
</evidence>
<dbReference type="PANTHER" id="PTHR48097">
    <property type="entry name" value="L-THREONINE ALDOLASE-RELATED"/>
    <property type="match status" value="1"/>
</dbReference>
<dbReference type="Gene3D" id="3.40.640.10">
    <property type="entry name" value="Type I PLP-dependent aspartate aminotransferase-like (Major domain)"/>
    <property type="match status" value="1"/>
</dbReference>
<evidence type="ECO:0000256" key="1">
    <source>
        <dbReference type="ARBA" id="ARBA00001933"/>
    </source>
</evidence>
<accession>A0A943EEW7</accession>
<dbReference type="InterPro" id="IPR015424">
    <property type="entry name" value="PyrdxlP-dep_Trfase"/>
</dbReference>
<proteinExistence type="inferred from homology"/>
<dbReference type="GO" id="GO:0006520">
    <property type="term" value="P:amino acid metabolic process"/>
    <property type="evidence" value="ECO:0007669"/>
    <property type="project" value="InterPro"/>
</dbReference>
<dbReference type="GO" id="GO:0016829">
    <property type="term" value="F:lyase activity"/>
    <property type="evidence" value="ECO:0007669"/>
    <property type="project" value="InterPro"/>
</dbReference>
<keyword evidence="3" id="KW-0663">Pyridoxal phosphate</keyword>
<evidence type="ECO:0000313" key="6">
    <source>
        <dbReference type="Proteomes" id="UP000754226"/>
    </source>
</evidence>
<comment type="similarity">
    <text evidence="2">Belongs to the threonine aldolase family.</text>
</comment>
<dbReference type="InterPro" id="IPR001597">
    <property type="entry name" value="ArAA_b-elim_lyase/Thr_aldolase"/>
</dbReference>
<dbReference type="AlphaFoldDB" id="A0A943EEW7"/>
<feature type="domain" description="Aromatic amino acid beta-eliminating lyase/threonine aldolase" evidence="4">
    <location>
        <begin position="32"/>
        <end position="294"/>
    </location>
</feature>
<evidence type="ECO:0000313" key="5">
    <source>
        <dbReference type="EMBL" id="MBS5520406.1"/>
    </source>
</evidence>
<comment type="caution">
    <text evidence="5">The sequence shown here is derived from an EMBL/GenBank/DDBJ whole genome shotgun (WGS) entry which is preliminary data.</text>
</comment>
<dbReference type="Gene3D" id="3.90.1150.10">
    <property type="entry name" value="Aspartate Aminotransferase, domain 1"/>
    <property type="match status" value="1"/>
</dbReference>
<dbReference type="Proteomes" id="UP000754226">
    <property type="component" value="Unassembled WGS sequence"/>
</dbReference>
<evidence type="ECO:0000256" key="2">
    <source>
        <dbReference type="ARBA" id="ARBA00006966"/>
    </source>
</evidence>
<organism evidence="5 6">
    <name type="scientific">Acidaminococcus intestini</name>
    <dbReference type="NCBI Taxonomy" id="187327"/>
    <lineage>
        <taxon>Bacteria</taxon>
        <taxon>Bacillati</taxon>
        <taxon>Bacillota</taxon>
        <taxon>Negativicutes</taxon>
        <taxon>Acidaminococcales</taxon>
        <taxon>Acidaminococcaceae</taxon>
        <taxon>Acidaminococcus</taxon>
    </lineage>
</organism>
<dbReference type="PANTHER" id="PTHR48097:SF5">
    <property type="entry name" value="LOW SPECIFICITY L-THREONINE ALDOLASE"/>
    <property type="match status" value="1"/>
</dbReference>
<protein>
    <submittedName>
        <fullName evidence="5">Low specificity L-threonine aldolase</fullName>
    </submittedName>
</protein>
<comment type="cofactor">
    <cofactor evidence="1">
        <name>pyridoxal 5'-phosphate</name>
        <dbReference type="ChEBI" id="CHEBI:597326"/>
    </cofactor>
</comment>